<organism evidence="1 2">
    <name type="scientific">Clostridium tyrobutyricum DIVETGP</name>
    <dbReference type="NCBI Taxonomy" id="1408889"/>
    <lineage>
        <taxon>Bacteria</taxon>
        <taxon>Bacillati</taxon>
        <taxon>Bacillota</taxon>
        <taxon>Clostridia</taxon>
        <taxon>Eubacteriales</taxon>
        <taxon>Clostridiaceae</taxon>
        <taxon>Clostridium</taxon>
    </lineage>
</organism>
<keyword evidence="2" id="KW-1185">Reference proteome</keyword>
<dbReference type="EMBL" id="CBXI010000022">
    <property type="protein sequence ID" value="CDL91234.1"/>
    <property type="molecule type" value="Genomic_DNA"/>
</dbReference>
<evidence type="ECO:0000313" key="2">
    <source>
        <dbReference type="Proteomes" id="UP000019482"/>
    </source>
</evidence>
<evidence type="ECO:0000313" key="1">
    <source>
        <dbReference type="EMBL" id="CDL91234.1"/>
    </source>
</evidence>
<protein>
    <submittedName>
        <fullName evidence="1">Uncharacterized protein</fullName>
    </submittedName>
</protein>
<proteinExistence type="predicted"/>
<reference evidence="1 2" key="1">
    <citation type="journal article" date="2015" name="Genome Announc.">
        <title>Draft Genome Sequence of Clostridium tyrobutyricum Strain DIVETGP, Isolated from Cow's Milk for Grana Padano Production.</title>
        <authorList>
            <person name="Soggiu A."/>
            <person name="Piras C."/>
            <person name="Gaiarsa S."/>
            <person name="Sassera D."/>
            <person name="Roncada P."/>
            <person name="Bendixen E."/>
            <person name="Brasca M."/>
            <person name="Bonizzi L."/>
        </authorList>
    </citation>
    <scope>NUCLEOTIDE SEQUENCE [LARGE SCALE GENOMIC DNA]</scope>
    <source>
        <strain evidence="1 2">DIVETGP</strain>
    </source>
</reference>
<sequence>MEMNESEPLMAFGKAQMLSKTKTNVWLFWDEFERNLLTDKRQP</sequence>
<name>W6N7E1_CLOTY</name>
<dbReference type="Proteomes" id="UP000019482">
    <property type="component" value="Unassembled WGS sequence"/>
</dbReference>
<gene>
    <name evidence="1" type="ORF">CTDIVETGP_1304</name>
</gene>
<comment type="caution">
    <text evidence="1">The sequence shown here is derived from an EMBL/GenBank/DDBJ whole genome shotgun (WGS) entry which is preliminary data.</text>
</comment>
<dbReference type="AlphaFoldDB" id="W6N7E1"/>
<accession>W6N7E1</accession>